<reference evidence="3" key="1">
    <citation type="submission" date="2020-05" db="EMBL/GenBank/DDBJ databases">
        <authorList>
            <person name="Chiriac C."/>
            <person name="Salcher M."/>
            <person name="Ghai R."/>
            <person name="Kavagutti S V."/>
        </authorList>
    </citation>
    <scope>NUCLEOTIDE SEQUENCE</scope>
</reference>
<sequence length="330" mass="34795">MARGLLRRPPAPSRRTRPASPLHPVLTAARRVRQRLSLRAAPAALAVLVLAGCGGGPGPDALQVVSLGDSLAVGVQPKLLGGGQETSQGYPRRFARALRDEGRDVRLVELGCGGATSASILTGLRPCAPARDTPYRNEDPTTSQASYAEGLLSSTKGRRRVVLVDVGGNDVGSCFSGGRVVPGCIARAGAGVRQNLGELLSRLREVDRTVPIGVLTLYDPLLGLWDDQPAARPLLAREHATFLRSVNGAIATAARRHDATLVDLAGAMDQSAPLDPASSTRPRAVAAICRYTWMCVSAPRTPDIHLRKDGYELAGRTALSALRPRLGAPR</sequence>
<proteinExistence type="predicted"/>
<dbReference type="EMBL" id="CAFBMK010000168">
    <property type="protein sequence ID" value="CAB4931653.1"/>
    <property type="molecule type" value="Genomic_DNA"/>
</dbReference>
<organism evidence="3">
    <name type="scientific">freshwater metagenome</name>
    <dbReference type="NCBI Taxonomy" id="449393"/>
    <lineage>
        <taxon>unclassified sequences</taxon>
        <taxon>metagenomes</taxon>
        <taxon>ecological metagenomes</taxon>
    </lineage>
</organism>
<dbReference type="InterPro" id="IPR036514">
    <property type="entry name" value="SGNH_hydro_sf"/>
</dbReference>
<dbReference type="AlphaFoldDB" id="A0A6J7IK75"/>
<evidence type="ECO:0000313" key="3">
    <source>
        <dbReference type="EMBL" id="CAB4931653.1"/>
    </source>
</evidence>
<evidence type="ECO:0000256" key="1">
    <source>
        <dbReference type="SAM" id="MobiDB-lite"/>
    </source>
</evidence>
<dbReference type="SUPFAM" id="SSF52266">
    <property type="entry name" value="SGNH hydrolase"/>
    <property type="match status" value="1"/>
</dbReference>
<protein>
    <submittedName>
        <fullName evidence="3">Unannotated protein</fullName>
    </submittedName>
</protein>
<name>A0A6J7IK75_9ZZZZ</name>
<feature type="domain" description="SGNH hydrolase-type esterase" evidence="2">
    <location>
        <begin position="67"/>
        <end position="313"/>
    </location>
</feature>
<dbReference type="Gene3D" id="3.40.50.1110">
    <property type="entry name" value="SGNH hydrolase"/>
    <property type="match status" value="1"/>
</dbReference>
<gene>
    <name evidence="3" type="ORF">UFOPK3564_02406</name>
</gene>
<feature type="region of interest" description="Disordered" evidence="1">
    <location>
        <begin position="1"/>
        <end position="23"/>
    </location>
</feature>
<dbReference type="Pfam" id="PF13472">
    <property type="entry name" value="Lipase_GDSL_2"/>
    <property type="match status" value="1"/>
</dbReference>
<dbReference type="CDD" id="cd00229">
    <property type="entry name" value="SGNH_hydrolase"/>
    <property type="match status" value="1"/>
</dbReference>
<accession>A0A6J7IK75</accession>
<evidence type="ECO:0000259" key="2">
    <source>
        <dbReference type="Pfam" id="PF13472"/>
    </source>
</evidence>
<dbReference type="InterPro" id="IPR013830">
    <property type="entry name" value="SGNH_hydro"/>
</dbReference>